<organism evidence="1 2">
    <name type="scientific">Elysia marginata</name>
    <dbReference type="NCBI Taxonomy" id="1093978"/>
    <lineage>
        <taxon>Eukaryota</taxon>
        <taxon>Metazoa</taxon>
        <taxon>Spiralia</taxon>
        <taxon>Lophotrochozoa</taxon>
        <taxon>Mollusca</taxon>
        <taxon>Gastropoda</taxon>
        <taxon>Heterobranchia</taxon>
        <taxon>Euthyneura</taxon>
        <taxon>Panpulmonata</taxon>
        <taxon>Sacoglossa</taxon>
        <taxon>Placobranchoidea</taxon>
        <taxon>Plakobranchidae</taxon>
        <taxon>Elysia</taxon>
    </lineage>
</organism>
<gene>
    <name evidence="1" type="ORF">ElyMa_003183700</name>
</gene>
<evidence type="ECO:0000313" key="2">
    <source>
        <dbReference type="Proteomes" id="UP000762676"/>
    </source>
</evidence>
<evidence type="ECO:0000313" key="1">
    <source>
        <dbReference type="EMBL" id="GFS15318.1"/>
    </source>
</evidence>
<name>A0AAV4IXR7_9GAST</name>
<protein>
    <recommendedName>
        <fullName evidence="3">Tyrosine specific protein phosphatases domain-containing protein</fullName>
    </recommendedName>
</protein>
<sequence>MIAIERMRDVYPKIELPALFHCERGVAVTMHILLYYATEHQKPVPQIDNQRFYQLTNKHGLDFVELFAPWTEKTVEEVFGKPKPSLARKPAVSVPMWFDYWQAHPVRGNWFIAGQIASVDLPVIKATGFLTVLNIRQGLTHKEKPAQENAELINIKSDTPTFDSDGNPLRQRKETLENLIIDNNKKTEYVSLDSLSNYESENTDEFGDLIGYNERLERNAVTAVGIDYTHLPLLVNSSNIKHNSNYTINQSTMATENITATIPSTNQQ</sequence>
<reference evidence="1 2" key="1">
    <citation type="journal article" date="2021" name="Elife">
        <title>Chloroplast acquisition without the gene transfer in kleptoplastic sea slugs, Plakobranchus ocellatus.</title>
        <authorList>
            <person name="Maeda T."/>
            <person name="Takahashi S."/>
            <person name="Yoshida T."/>
            <person name="Shimamura S."/>
            <person name="Takaki Y."/>
            <person name="Nagai Y."/>
            <person name="Toyoda A."/>
            <person name="Suzuki Y."/>
            <person name="Arimoto A."/>
            <person name="Ishii H."/>
            <person name="Satoh N."/>
            <person name="Nishiyama T."/>
            <person name="Hasebe M."/>
            <person name="Maruyama T."/>
            <person name="Minagawa J."/>
            <person name="Obokata J."/>
            <person name="Shigenobu S."/>
        </authorList>
    </citation>
    <scope>NUCLEOTIDE SEQUENCE [LARGE SCALE GENOMIC DNA]</scope>
</reference>
<accession>A0AAV4IXR7</accession>
<dbReference type="Proteomes" id="UP000762676">
    <property type="component" value="Unassembled WGS sequence"/>
</dbReference>
<comment type="caution">
    <text evidence="1">The sequence shown here is derived from an EMBL/GenBank/DDBJ whole genome shotgun (WGS) entry which is preliminary data.</text>
</comment>
<evidence type="ECO:0008006" key="3">
    <source>
        <dbReference type="Google" id="ProtNLM"/>
    </source>
</evidence>
<keyword evidence="2" id="KW-1185">Reference proteome</keyword>
<dbReference type="EMBL" id="BMAT01006583">
    <property type="protein sequence ID" value="GFS15318.1"/>
    <property type="molecule type" value="Genomic_DNA"/>
</dbReference>
<proteinExistence type="predicted"/>
<dbReference type="AlphaFoldDB" id="A0AAV4IXR7"/>